<feature type="transmembrane region" description="Helical" evidence="1">
    <location>
        <begin position="83"/>
        <end position="104"/>
    </location>
</feature>
<comment type="caution">
    <text evidence="2">The sequence shown here is derived from an EMBL/GenBank/DDBJ whole genome shotgun (WGS) entry which is preliminary data.</text>
</comment>
<reference evidence="2 3" key="1">
    <citation type="journal article" date="2017" name="BMC Genomics">
        <title>Comparative genomic and phylogenomic analyses of the Bifidobacteriaceae family.</title>
        <authorList>
            <person name="Lugli G.A."/>
            <person name="Milani C."/>
            <person name="Turroni F."/>
            <person name="Duranti S."/>
            <person name="Mancabelli L."/>
            <person name="Mangifesta M."/>
            <person name="Ferrario C."/>
            <person name="Modesto M."/>
            <person name="Mattarelli P."/>
            <person name="Jiri K."/>
            <person name="van Sinderen D."/>
            <person name="Ventura M."/>
        </authorList>
    </citation>
    <scope>NUCLEOTIDE SEQUENCE [LARGE SCALE GENOMIC DNA]</scope>
    <source>
        <strain evidence="2 3">DSM 100202</strain>
    </source>
</reference>
<dbReference type="RefSeq" id="WP_094729946.1">
    <property type="nucleotide sequence ID" value="NZ_MWWY01000025.1"/>
</dbReference>
<feature type="transmembrane region" description="Helical" evidence="1">
    <location>
        <begin position="47"/>
        <end position="68"/>
    </location>
</feature>
<keyword evidence="1" id="KW-0472">Membrane</keyword>
<dbReference type="AlphaFoldDB" id="A0A261FYD1"/>
<gene>
    <name evidence="2" type="ORF">BHAP_1334</name>
</gene>
<dbReference type="OrthoDB" id="3238897at2"/>
<evidence type="ECO:0000256" key="1">
    <source>
        <dbReference type="SAM" id="Phobius"/>
    </source>
</evidence>
<name>A0A261FYD1_9BIFI</name>
<keyword evidence="1" id="KW-1133">Transmembrane helix</keyword>
<dbReference type="EMBL" id="MWWY01000025">
    <property type="protein sequence ID" value="OZG64167.1"/>
    <property type="molecule type" value="Genomic_DNA"/>
</dbReference>
<sequence>MIVDLLPLILWIGSLLWAGAVCVLCVIRGRLLSRERHPDVELVSWNVIYAQVCSVVLCAVPFMVLILLQDDLDSRMLAWYDQYQIIGAIISIVMIIIEWLLMFVQSKRAEHTQVDRVLRRKRG</sequence>
<dbReference type="Proteomes" id="UP000216074">
    <property type="component" value="Unassembled WGS sequence"/>
</dbReference>
<evidence type="ECO:0000313" key="3">
    <source>
        <dbReference type="Proteomes" id="UP000216074"/>
    </source>
</evidence>
<proteinExistence type="predicted"/>
<evidence type="ECO:0000313" key="2">
    <source>
        <dbReference type="EMBL" id="OZG64167.1"/>
    </source>
</evidence>
<accession>A0A261FYD1</accession>
<feature type="transmembrane region" description="Helical" evidence="1">
    <location>
        <begin position="6"/>
        <end position="27"/>
    </location>
</feature>
<keyword evidence="1" id="KW-0812">Transmembrane</keyword>
<organism evidence="2 3">
    <name type="scientific">Bifidobacterium hapali</name>
    <dbReference type="NCBI Taxonomy" id="1630172"/>
    <lineage>
        <taxon>Bacteria</taxon>
        <taxon>Bacillati</taxon>
        <taxon>Actinomycetota</taxon>
        <taxon>Actinomycetes</taxon>
        <taxon>Bifidobacteriales</taxon>
        <taxon>Bifidobacteriaceae</taxon>
        <taxon>Bifidobacterium</taxon>
    </lineage>
</organism>
<keyword evidence="3" id="KW-1185">Reference proteome</keyword>
<protein>
    <submittedName>
        <fullName evidence="2">C4-dicarboxylate ABC transporter</fullName>
    </submittedName>
</protein>